<dbReference type="AlphaFoldDB" id="A0A9W8TEI5"/>
<keyword evidence="9" id="KW-0624">Polysaccharide degradation</keyword>
<comment type="cofactor">
    <cofactor evidence="1">
        <name>Cu(2+)</name>
        <dbReference type="ChEBI" id="CHEBI:29036"/>
    </cofactor>
</comment>
<evidence type="ECO:0000256" key="11">
    <source>
        <dbReference type="ARBA" id="ARBA00045077"/>
    </source>
</evidence>
<dbReference type="OrthoDB" id="4849160at2759"/>
<comment type="similarity">
    <text evidence="10">Belongs to the polysaccharide monooxygenase AA9 family.</text>
</comment>
<gene>
    <name evidence="15" type="ORF">NLJ89_g1360</name>
</gene>
<dbReference type="Proteomes" id="UP001148786">
    <property type="component" value="Unassembled WGS sequence"/>
</dbReference>
<evidence type="ECO:0000256" key="13">
    <source>
        <dbReference type="SAM" id="SignalP"/>
    </source>
</evidence>
<keyword evidence="13" id="KW-0732">Signal</keyword>
<keyword evidence="2" id="KW-0479">Metal-binding</keyword>
<keyword evidence="5" id="KW-0186">Copper</keyword>
<keyword evidence="16" id="KW-1185">Reference proteome</keyword>
<dbReference type="InterPro" id="IPR005103">
    <property type="entry name" value="AA9_LPMO"/>
</dbReference>
<organism evidence="15 16">
    <name type="scientific">Agrocybe chaxingu</name>
    <dbReference type="NCBI Taxonomy" id="84603"/>
    <lineage>
        <taxon>Eukaryota</taxon>
        <taxon>Fungi</taxon>
        <taxon>Dikarya</taxon>
        <taxon>Basidiomycota</taxon>
        <taxon>Agaricomycotina</taxon>
        <taxon>Agaricomycetes</taxon>
        <taxon>Agaricomycetidae</taxon>
        <taxon>Agaricales</taxon>
        <taxon>Agaricineae</taxon>
        <taxon>Strophariaceae</taxon>
        <taxon>Agrocybe</taxon>
    </lineage>
</organism>
<sequence>MLKPLLFTAIISAVVTTVYGHGYVQEIVSGSAKYTGYLPYQDPYMNPAPQRIALLKTCPLSSDIFLTFTQVIANFYPSVQCNGWSQGGVVGSAPAPIFATFAAGSSVSLNWTTWPDSHVGPVITYMARAPSDITKWNPGSSAVWFKVAESGKTSDGRWAATDLLYASNHIYTFRIPPRLQPGQYIIRHEIIALHSAYSYPGAQVYPSCIQVQVTDKGAYPIPGPAVWTGGN</sequence>
<comment type="catalytic activity">
    <reaction evidence="11">
        <text>[(1-&gt;4)-beta-D-glucosyl]n+m + reduced acceptor + O2 = 4-dehydro-beta-D-glucosyl-[(1-&gt;4)-beta-D-glucosyl]n-1 + [(1-&gt;4)-beta-D-glucosyl]m + acceptor + H2O.</text>
        <dbReference type="EC" id="1.14.99.56"/>
    </reaction>
</comment>
<keyword evidence="6" id="KW-0503">Monooxygenase</keyword>
<dbReference type="PANTHER" id="PTHR33353:SF6">
    <property type="entry name" value="ENDOGLUCANASE IV"/>
    <property type="match status" value="1"/>
</dbReference>
<name>A0A9W8TEI5_9AGAR</name>
<dbReference type="CDD" id="cd21175">
    <property type="entry name" value="LPMO_AA9"/>
    <property type="match status" value="1"/>
</dbReference>
<evidence type="ECO:0000313" key="16">
    <source>
        <dbReference type="Proteomes" id="UP001148786"/>
    </source>
</evidence>
<evidence type="ECO:0000313" key="15">
    <source>
        <dbReference type="EMBL" id="KAJ3516059.1"/>
    </source>
</evidence>
<dbReference type="GO" id="GO:0046872">
    <property type="term" value="F:metal ion binding"/>
    <property type="evidence" value="ECO:0007669"/>
    <property type="project" value="UniProtKB-KW"/>
</dbReference>
<reference evidence="15" key="1">
    <citation type="submission" date="2022-07" db="EMBL/GenBank/DDBJ databases">
        <title>Genome Sequence of Agrocybe chaxingu.</title>
        <authorList>
            <person name="Buettner E."/>
        </authorList>
    </citation>
    <scope>NUCLEOTIDE SEQUENCE</scope>
    <source>
        <strain evidence="15">MP-N11</strain>
    </source>
</reference>
<keyword evidence="4" id="KW-0560">Oxidoreductase</keyword>
<dbReference type="GO" id="GO:0030245">
    <property type="term" value="P:cellulose catabolic process"/>
    <property type="evidence" value="ECO:0007669"/>
    <property type="project" value="UniProtKB-KW"/>
</dbReference>
<evidence type="ECO:0000256" key="4">
    <source>
        <dbReference type="ARBA" id="ARBA00023002"/>
    </source>
</evidence>
<keyword evidence="7" id="KW-1015">Disulfide bond</keyword>
<evidence type="ECO:0000256" key="7">
    <source>
        <dbReference type="ARBA" id="ARBA00023157"/>
    </source>
</evidence>
<feature type="chain" id="PRO_5040899465" description="lytic cellulose monooxygenase (C4-dehydrogenating)" evidence="13">
    <location>
        <begin position="21"/>
        <end position="231"/>
    </location>
</feature>
<dbReference type="PANTHER" id="PTHR33353">
    <property type="entry name" value="PUTATIVE (AFU_ORTHOLOGUE AFUA_1G12560)-RELATED"/>
    <property type="match status" value="1"/>
</dbReference>
<evidence type="ECO:0000259" key="14">
    <source>
        <dbReference type="Pfam" id="PF03443"/>
    </source>
</evidence>
<evidence type="ECO:0000256" key="10">
    <source>
        <dbReference type="ARBA" id="ARBA00044502"/>
    </source>
</evidence>
<evidence type="ECO:0000256" key="2">
    <source>
        <dbReference type="ARBA" id="ARBA00022723"/>
    </source>
</evidence>
<keyword evidence="8" id="KW-0119">Carbohydrate metabolism</keyword>
<feature type="domain" description="Auxiliary Activity family 9 catalytic" evidence="14">
    <location>
        <begin position="21"/>
        <end position="222"/>
    </location>
</feature>
<feature type="signal peptide" evidence="13">
    <location>
        <begin position="1"/>
        <end position="20"/>
    </location>
</feature>
<evidence type="ECO:0000256" key="3">
    <source>
        <dbReference type="ARBA" id="ARBA00023001"/>
    </source>
</evidence>
<evidence type="ECO:0000256" key="9">
    <source>
        <dbReference type="ARBA" id="ARBA00023326"/>
    </source>
</evidence>
<dbReference type="EMBL" id="JANKHO010000069">
    <property type="protein sequence ID" value="KAJ3516059.1"/>
    <property type="molecule type" value="Genomic_DNA"/>
</dbReference>
<dbReference type="EC" id="1.14.99.56" evidence="12"/>
<dbReference type="Pfam" id="PF03443">
    <property type="entry name" value="AA9"/>
    <property type="match status" value="1"/>
</dbReference>
<dbReference type="GO" id="GO:0004497">
    <property type="term" value="F:monooxygenase activity"/>
    <property type="evidence" value="ECO:0007669"/>
    <property type="project" value="UniProtKB-KW"/>
</dbReference>
<dbReference type="Gene3D" id="2.70.50.70">
    <property type="match status" value="1"/>
</dbReference>
<proteinExistence type="inferred from homology"/>
<evidence type="ECO:0000256" key="5">
    <source>
        <dbReference type="ARBA" id="ARBA00023008"/>
    </source>
</evidence>
<dbReference type="InterPro" id="IPR049892">
    <property type="entry name" value="AA9"/>
</dbReference>
<keyword evidence="3" id="KW-0136">Cellulose degradation</keyword>
<evidence type="ECO:0000256" key="8">
    <source>
        <dbReference type="ARBA" id="ARBA00023277"/>
    </source>
</evidence>
<comment type="caution">
    <text evidence="15">The sequence shown here is derived from an EMBL/GenBank/DDBJ whole genome shotgun (WGS) entry which is preliminary data.</text>
</comment>
<evidence type="ECO:0000256" key="6">
    <source>
        <dbReference type="ARBA" id="ARBA00023033"/>
    </source>
</evidence>
<evidence type="ECO:0000256" key="12">
    <source>
        <dbReference type="ARBA" id="ARBA00047174"/>
    </source>
</evidence>
<accession>A0A9W8TEI5</accession>
<evidence type="ECO:0000256" key="1">
    <source>
        <dbReference type="ARBA" id="ARBA00001973"/>
    </source>
</evidence>
<protein>
    <recommendedName>
        <fullName evidence="12">lytic cellulose monooxygenase (C4-dehydrogenating)</fullName>
        <ecNumber evidence="12">1.14.99.56</ecNumber>
    </recommendedName>
</protein>